<evidence type="ECO:0000313" key="9">
    <source>
        <dbReference type="RefSeq" id="XP_018319494.1"/>
    </source>
</evidence>
<keyword evidence="8" id="KW-1185">Reference proteome</keyword>
<keyword evidence="2" id="KW-0677">Repeat</keyword>
<dbReference type="PANTHER" id="PTHR24379:SF123">
    <property type="entry name" value="ZINC FINGER AND BTB DOMAIN CONTAINING 17"/>
    <property type="match status" value="1"/>
</dbReference>
<feature type="domain" description="C2H2-type" evidence="7">
    <location>
        <begin position="259"/>
        <end position="286"/>
    </location>
</feature>
<dbReference type="SMART" id="SM00355">
    <property type="entry name" value="ZnF_C2H2"/>
    <property type="match status" value="10"/>
</dbReference>
<dbReference type="AlphaFoldDB" id="A0A1W4W5V9"/>
<organism evidence="8 9">
    <name type="scientific">Agrilus planipennis</name>
    <name type="common">Emerald ash borer</name>
    <name type="synonym">Agrilus marcopoli</name>
    <dbReference type="NCBI Taxonomy" id="224129"/>
    <lineage>
        <taxon>Eukaryota</taxon>
        <taxon>Metazoa</taxon>
        <taxon>Ecdysozoa</taxon>
        <taxon>Arthropoda</taxon>
        <taxon>Hexapoda</taxon>
        <taxon>Insecta</taxon>
        <taxon>Pterygota</taxon>
        <taxon>Neoptera</taxon>
        <taxon>Endopterygota</taxon>
        <taxon>Coleoptera</taxon>
        <taxon>Polyphaga</taxon>
        <taxon>Elateriformia</taxon>
        <taxon>Buprestoidea</taxon>
        <taxon>Buprestidae</taxon>
        <taxon>Agrilinae</taxon>
        <taxon>Agrilus</taxon>
    </lineage>
</organism>
<dbReference type="PROSITE" id="PS00028">
    <property type="entry name" value="ZINC_FINGER_C2H2_1"/>
    <property type="match status" value="6"/>
</dbReference>
<dbReference type="Gene3D" id="3.30.160.60">
    <property type="entry name" value="Classic Zinc Finger"/>
    <property type="match status" value="4"/>
</dbReference>
<dbReference type="Proteomes" id="UP000192223">
    <property type="component" value="Unplaced"/>
</dbReference>
<evidence type="ECO:0000313" key="8">
    <source>
        <dbReference type="Proteomes" id="UP000192223"/>
    </source>
</evidence>
<feature type="domain" description="C2H2-type" evidence="7">
    <location>
        <begin position="373"/>
        <end position="401"/>
    </location>
</feature>
<dbReference type="GO" id="GO:0008270">
    <property type="term" value="F:zinc ion binding"/>
    <property type="evidence" value="ECO:0007669"/>
    <property type="project" value="UniProtKB-KW"/>
</dbReference>
<name>A0A1W4W5V9_AGRPL</name>
<dbReference type="GeneID" id="108732974"/>
<feature type="domain" description="C2H2-type" evidence="7">
    <location>
        <begin position="199"/>
        <end position="228"/>
    </location>
</feature>
<reference evidence="9" key="1">
    <citation type="submission" date="2025-08" db="UniProtKB">
        <authorList>
            <consortium name="RefSeq"/>
        </authorList>
    </citation>
    <scope>IDENTIFICATION</scope>
    <source>
        <tissue evidence="9">Entire body</tissue>
    </source>
</reference>
<evidence type="ECO:0000256" key="2">
    <source>
        <dbReference type="ARBA" id="ARBA00022737"/>
    </source>
</evidence>
<gene>
    <name evidence="9" type="primary">LOC108732974</name>
</gene>
<keyword evidence="3 5" id="KW-0863">Zinc-finger</keyword>
<evidence type="ECO:0000256" key="5">
    <source>
        <dbReference type="PROSITE-ProRule" id="PRU00042"/>
    </source>
</evidence>
<dbReference type="SUPFAM" id="SSF57667">
    <property type="entry name" value="beta-beta-alpha zinc fingers"/>
    <property type="match status" value="3"/>
</dbReference>
<feature type="compositionally biased region" description="Low complexity" evidence="6">
    <location>
        <begin position="33"/>
        <end position="46"/>
    </location>
</feature>
<evidence type="ECO:0000256" key="3">
    <source>
        <dbReference type="ARBA" id="ARBA00022771"/>
    </source>
</evidence>
<evidence type="ECO:0000256" key="6">
    <source>
        <dbReference type="SAM" id="MobiDB-lite"/>
    </source>
</evidence>
<accession>A0A1W4W5V9</accession>
<feature type="region of interest" description="Disordered" evidence="6">
    <location>
        <begin position="16"/>
        <end position="56"/>
    </location>
</feature>
<keyword evidence="1" id="KW-0479">Metal-binding</keyword>
<evidence type="ECO:0000259" key="7">
    <source>
        <dbReference type="PROSITE" id="PS50157"/>
    </source>
</evidence>
<keyword evidence="4" id="KW-0862">Zinc</keyword>
<evidence type="ECO:0000256" key="4">
    <source>
        <dbReference type="ARBA" id="ARBA00022833"/>
    </source>
</evidence>
<sequence>MTNVKSYPNRLAVFEHVPQEKSSSSKRFGRTASSLTDSDSDTQTDTIKAPRKRHKGVKHTEEPLSLMCMWLECPKVTEYYDEFIKHISTHVPTDDSESLLECQWSNCRFRTNIASLLDQHLVYHGYIMKLKNIGQNVLKRFDLPDCTLTPVVNLPLFEGGFVCEWKYCQGIYGNVFYFYNHIKQHVNCFPAYCSKNEIIECQWMGCSFKCSSQYKLADHLRSHTKEKMVACPTCEATFATKTKFYDHRKRQLPVEEQSYQCSQCTKMFPSERLLKDHIRSHVNHYKCPMCDMTCPKPSSLATHIRFRHFSERPVTCSLCEHRCVNKQDLLQHMLVHCSKSLFECEECNFSCRSMYGLDRHYQKEHDHEWTQTYECHVCKKTFHRGNHLTRHLIKTHGFHWPSGHSRFRYKVDPDGIYRLQTVRYESLEVTQEIINNSSVNKIEADTNYELKLSVENVNDIPKYEMVKEEPKQNILLPTNNSVLITINDVDESGNILKSEIIESSEVKLLKSEIGDVKSIQEEDAPATCGRVLRPRKKC</sequence>
<dbReference type="InParanoid" id="A0A1W4W5V9"/>
<dbReference type="InterPro" id="IPR036236">
    <property type="entry name" value="Znf_C2H2_sf"/>
</dbReference>
<dbReference type="RefSeq" id="XP_018319494.1">
    <property type="nucleotide sequence ID" value="XM_018463992.2"/>
</dbReference>
<protein>
    <submittedName>
        <fullName evidence="9">Histone H4 transcription factor-like isoform X1</fullName>
    </submittedName>
</protein>
<dbReference type="STRING" id="224129.A0A1W4W5V9"/>
<dbReference type="PANTHER" id="PTHR24379">
    <property type="entry name" value="KRAB AND ZINC FINGER DOMAIN-CONTAINING"/>
    <property type="match status" value="1"/>
</dbReference>
<proteinExistence type="predicted"/>
<feature type="domain" description="C2H2-type" evidence="7">
    <location>
        <begin position="285"/>
        <end position="313"/>
    </location>
</feature>
<evidence type="ECO:0000256" key="1">
    <source>
        <dbReference type="ARBA" id="ARBA00022723"/>
    </source>
</evidence>
<dbReference type="Pfam" id="PF00096">
    <property type="entry name" value="zf-C2H2"/>
    <property type="match status" value="2"/>
</dbReference>
<dbReference type="KEGG" id="apln:108732974"/>
<dbReference type="FunCoup" id="A0A1W4W5V9">
    <property type="interactions" value="2046"/>
</dbReference>
<dbReference type="OrthoDB" id="10260596at2759"/>
<dbReference type="PROSITE" id="PS50157">
    <property type="entry name" value="ZINC_FINGER_C2H2_2"/>
    <property type="match status" value="4"/>
</dbReference>
<dbReference type="InterPro" id="IPR013087">
    <property type="entry name" value="Znf_C2H2_type"/>
</dbReference>